<evidence type="ECO:0000256" key="1">
    <source>
        <dbReference type="ARBA" id="ARBA00006517"/>
    </source>
</evidence>
<dbReference type="SMART" id="SM00487">
    <property type="entry name" value="DEXDc"/>
    <property type="match status" value="1"/>
</dbReference>
<feature type="compositionally biased region" description="Gly residues" evidence="8">
    <location>
        <begin position="665"/>
        <end position="713"/>
    </location>
</feature>
<dbReference type="SUPFAM" id="SSF52540">
    <property type="entry name" value="P-loop containing nucleoside triphosphate hydrolases"/>
    <property type="match status" value="1"/>
</dbReference>
<dbReference type="CDD" id="cd00268">
    <property type="entry name" value="DEADc"/>
    <property type="match status" value="1"/>
</dbReference>
<evidence type="ECO:0000256" key="7">
    <source>
        <dbReference type="ARBA" id="ARBA00022884"/>
    </source>
</evidence>
<comment type="caution">
    <text evidence="11">The sequence shown here is derived from an EMBL/GenBank/DDBJ whole genome shotgun (WGS) entry which is preliminary data.</text>
</comment>
<dbReference type="Gene3D" id="3.30.70.2280">
    <property type="match status" value="1"/>
</dbReference>
<dbReference type="SUPFAM" id="SSF54928">
    <property type="entry name" value="RNA-binding domain, RBD"/>
    <property type="match status" value="1"/>
</dbReference>
<sequence length="720" mass="77277">MAKLTIPEEVSAVAPGAELKKKKRKASATVQTPDIVEEKPKKSKKKATDPSTPAANGHAEPKSSKKKQQKEAALPEVTANGHAADPKPKAKKQKLFEVASAPDPATDATAGAAADQPVLLDKYRLSEEVKAQLRKKGILDLFPIQSQSLESCLEGYDMVGRARTGQGKTLAFVLPLVEILAKEDGSGAKKHGRSPRVIVLAPTRELAKQVHADFDYIGQAFNLSTLSVYGGAPYQPQENALRRGVDVVVGTPGRVKDHLERGRLDLSNLKARVLDECDEMLNMGFVDDVELILNHGGAGNVQTLLFSATLPSWVKDITRRFLKPDHKTVDLVGDQKMKASNSVQHMVLPCHWTQRGQVISDLVRCYGAAGRTIVFTETKRDANELSSSLGEKVRAQALHGDIPQNQREVTLAGFRAGTFEVLVATDVAARGLDISGVDLVVQSEPSKDPETYIHRSGRTGRANGSGVSITLVDRRKEGLIPFIEKKAGLKFERIGAPQPKDIVRVAGEKAVEALASYERGTISMFKTAASKLIQEVGSPEDAVAMALAKITGLSTLKARSLLTAHEDYTTLMFRNDSQIFKPGFVFNHLRQCVSEDQVEAVRRMTLTLDGTGAVFDVPSETVQDYVKHSAKIESDPAKQQYPIISQPSELPDIKENPAAAARSSGGYGGDSWSSPGGGGRGFGGGRGRGSFSSGGRGGGRSFGGGRGSFGGRGRGSRGRY</sequence>
<dbReference type="InterPro" id="IPR059027">
    <property type="entry name" value="DD_DDX21-DDX50"/>
</dbReference>
<dbReference type="InterPro" id="IPR044742">
    <property type="entry name" value="DEAD/DEAH_RhlB"/>
</dbReference>
<keyword evidence="3" id="KW-0547">Nucleotide-binding</keyword>
<dbReference type="GO" id="GO:0003723">
    <property type="term" value="F:RNA binding"/>
    <property type="evidence" value="ECO:0007669"/>
    <property type="project" value="UniProtKB-KW"/>
</dbReference>
<dbReference type="InterPro" id="IPR027417">
    <property type="entry name" value="P-loop_NTPase"/>
</dbReference>
<comment type="similarity">
    <text evidence="1">Belongs to the DEAD box helicase family. DDX21/DDX50 subfamily.</text>
</comment>
<evidence type="ECO:0000259" key="9">
    <source>
        <dbReference type="PROSITE" id="PS51192"/>
    </source>
</evidence>
<dbReference type="InterPro" id="IPR011545">
    <property type="entry name" value="DEAD/DEAH_box_helicase_dom"/>
</dbReference>
<dbReference type="AlphaFoldDB" id="A0AAW1S803"/>
<evidence type="ECO:0000256" key="2">
    <source>
        <dbReference type="ARBA" id="ARBA00012552"/>
    </source>
</evidence>
<evidence type="ECO:0000259" key="10">
    <source>
        <dbReference type="PROSITE" id="PS51194"/>
    </source>
</evidence>
<keyword evidence="6" id="KW-0067">ATP-binding</keyword>
<dbReference type="PANTHER" id="PTHR47963:SF8">
    <property type="entry name" value="ATP-DEPENDENT RNA HELICASE DEAD"/>
    <property type="match status" value="1"/>
</dbReference>
<dbReference type="GO" id="GO:0003724">
    <property type="term" value="F:RNA helicase activity"/>
    <property type="evidence" value="ECO:0007669"/>
    <property type="project" value="UniProtKB-EC"/>
</dbReference>
<dbReference type="Proteomes" id="UP001438707">
    <property type="component" value="Unassembled WGS sequence"/>
</dbReference>
<dbReference type="InterPro" id="IPR012562">
    <property type="entry name" value="GUCT"/>
</dbReference>
<dbReference type="Gene3D" id="3.40.50.300">
    <property type="entry name" value="P-loop containing nucleotide triphosphate hydrolases"/>
    <property type="match status" value="2"/>
</dbReference>
<gene>
    <name evidence="11" type="ORF">WJX74_008186</name>
</gene>
<dbReference type="PROSITE" id="PS51192">
    <property type="entry name" value="HELICASE_ATP_BIND_1"/>
    <property type="match status" value="1"/>
</dbReference>
<dbReference type="GO" id="GO:0005524">
    <property type="term" value="F:ATP binding"/>
    <property type="evidence" value="ECO:0007669"/>
    <property type="project" value="UniProtKB-KW"/>
</dbReference>
<accession>A0AAW1S803</accession>
<keyword evidence="4" id="KW-0378">Hydrolase</keyword>
<evidence type="ECO:0000256" key="5">
    <source>
        <dbReference type="ARBA" id="ARBA00022806"/>
    </source>
</evidence>
<proteinExistence type="inferred from homology"/>
<keyword evidence="5" id="KW-0347">Helicase</keyword>
<dbReference type="InterPro" id="IPR035979">
    <property type="entry name" value="RBD_domain_sf"/>
</dbReference>
<evidence type="ECO:0000256" key="3">
    <source>
        <dbReference type="ARBA" id="ARBA00022741"/>
    </source>
</evidence>
<reference evidence="11 12" key="1">
    <citation type="journal article" date="2024" name="Nat. Commun.">
        <title>Phylogenomics reveals the evolutionary origins of lichenization in chlorophyte algae.</title>
        <authorList>
            <person name="Puginier C."/>
            <person name="Libourel C."/>
            <person name="Otte J."/>
            <person name="Skaloud P."/>
            <person name="Haon M."/>
            <person name="Grisel S."/>
            <person name="Petersen M."/>
            <person name="Berrin J.G."/>
            <person name="Delaux P.M."/>
            <person name="Dal Grande F."/>
            <person name="Keller J."/>
        </authorList>
    </citation>
    <scope>NUCLEOTIDE SEQUENCE [LARGE SCALE GENOMIC DNA]</scope>
    <source>
        <strain evidence="11 12">SAG 2145</strain>
    </source>
</reference>
<dbReference type="InterPro" id="IPR001650">
    <property type="entry name" value="Helicase_C-like"/>
</dbReference>
<evidence type="ECO:0000256" key="4">
    <source>
        <dbReference type="ARBA" id="ARBA00022801"/>
    </source>
</evidence>
<feature type="domain" description="Helicase C-terminal" evidence="10">
    <location>
        <begin position="361"/>
        <end position="503"/>
    </location>
</feature>
<protein>
    <recommendedName>
        <fullName evidence="2">RNA helicase</fullName>
        <ecNumber evidence="2">3.6.4.13</ecNumber>
    </recommendedName>
</protein>
<dbReference type="Pfam" id="PF00270">
    <property type="entry name" value="DEAD"/>
    <property type="match status" value="1"/>
</dbReference>
<feature type="region of interest" description="Disordered" evidence="8">
    <location>
        <begin position="647"/>
        <end position="720"/>
    </location>
</feature>
<dbReference type="SMART" id="SM00490">
    <property type="entry name" value="HELICc"/>
    <property type="match status" value="1"/>
</dbReference>
<evidence type="ECO:0000256" key="6">
    <source>
        <dbReference type="ARBA" id="ARBA00022840"/>
    </source>
</evidence>
<feature type="region of interest" description="Disordered" evidence="8">
    <location>
        <begin position="1"/>
        <end position="94"/>
    </location>
</feature>
<name>A0AAW1S803_9CHLO</name>
<dbReference type="EC" id="3.6.4.13" evidence="2"/>
<dbReference type="Pfam" id="PF26142">
    <property type="entry name" value="DD_DDX21-DDX50"/>
    <property type="match status" value="1"/>
</dbReference>
<dbReference type="EMBL" id="JALJOS010000003">
    <property type="protein sequence ID" value="KAK9841578.1"/>
    <property type="molecule type" value="Genomic_DNA"/>
</dbReference>
<dbReference type="PROSITE" id="PS51194">
    <property type="entry name" value="HELICASE_CTER"/>
    <property type="match status" value="1"/>
</dbReference>
<feature type="domain" description="Helicase ATP-binding" evidence="9">
    <location>
        <begin position="149"/>
        <end position="328"/>
    </location>
</feature>
<dbReference type="Pfam" id="PF00271">
    <property type="entry name" value="Helicase_C"/>
    <property type="match status" value="1"/>
</dbReference>
<keyword evidence="7" id="KW-0694">RNA-binding</keyword>
<dbReference type="InterPro" id="IPR014001">
    <property type="entry name" value="Helicase_ATP-bd"/>
</dbReference>
<dbReference type="CDD" id="cd12937">
    <property type="entry name" value="GUCT_RH7_like"/>
    <property type="match status" value="1"/>
</dbReference>
<keyword evidence="12" id="KW-1185">Reference proteome</keyword>
<evidence type="ECO:0000313" key="11">
    <source>
        <dbReference type="EMBL" id="KAK9841578.1"/>
    </source>
</evidence>
<dbReference type="Pfam" id="PF08152">
    <property type="entry name" value="GUCT"/>
    <property type="match status" value="1"/>
</dbReference>
<organism evidence="11 12">
    <name type="scientific">Apatococcus lobatus</name>
    <dbReference type="NCBI Taxonomy" id="904363"/>
    <lineage>
        <taxon>Eukaryota</taxon>
        <taxon>Viridiplantae</taxon>
        <taxon>Chlorophyta</taxon>
        <taxon>core chlorophytes</taxon>
        <taxon>Trebouxiophyceae</taxon>
        <taxon>Chlorellales</taxon>
        <taxon>Chlorellaceae</taxon>
        <taxon>Apatococcus</taxon>
    </lineage>
</organism>
<dbReference type="InterPro" id="IPR050547">
    <property type="entry name" value="DEAD_box_RNA_helicases"/>
</dbReference>
<dbReference type="CDD" id="cd18787">
    <property type="entry name" value="SF2_C_DEAD"/>
    <property type="match status" value="1"/>
</dbReference>
<dbReference type="PANTHER" id="PTHR47963">
    <property type="entry name" value="DEAD-BOX ATP-DEPENDENT RNA HELICASE 47, MITOCHONDRIAL"/>
    <property type="match status" value="1"/>
</dbReference>
<dbReference type="GO" id="GO:0016787">
    <property type="term" value="F:hydrolase activity"/>
    <property type="evidence" value="ECO:0007669"/>
    <property type="project" value="UniProtKB-KW"/>
</dbReference>
<evidence type="ECO:0000256" key="8">
    <source>
        <dbReference type="SAM" id="MobiDB-lite"/>
    </source>
</evidence>
<evidence type="ECO:0000313" key="12">
    <source>
        <dbReference type="Proteomes" id="UP001438707"/>
    </source>
</evidence>